<dbReference type="InterPro" id="IPR007197">
    <property type="entry name" value="rSAM"/>
</dbReference>
<dbReference type="InterPro" id="IPR023867">
    <property type="entry name" value="Sulphatase_maturase_rSAM"/>
</dbReference>
<dbReference type="GO" id="GO:0016491">
    <property type="term" value="F:oxidoreductase activity"/>
    <property type="evidence" value="ECO:0007669"/>
    <property type="project" value="InterPro"/>
</dbReference>
<evidence type="ECO:0000256" key="5">
    <source>
        <dbReference type="ARBA" id="ARBA00023014"/>
    </source>
</evidence>
<dbReference type="PANTHER" id="PTHR43273:SF3">
    <property type="entry name" value="ANAEROBIC SULFATASE-MATURATING ENZYME HOMOLOG ASLB-RELATED"/>
    <property type="match status" value="1"/>
</dbReference>
<dbReference type="InterPro" id="IPR026423">
    <property type="entry name" value="rSAM_cobopep"/>
</dbReference>
<dbReference type="SFLD" id="SFLDG01067">
    <property type="entry name" value="SPASM/twitch_domain_containing"/>
    <property type="match status" value="1"/>
</dbReference>
<dbReference type="SUPFAM" id="SSF102114">
    <property type="entry name" value="Radical SAM enzymes"/>
    <property type="match status" value="1"/>
</dbReference>
<dbReference type="InterPro" id="IPR023885">
    <property type="entry name" value="4Fe4S-binding_SPASM_dom"/>
</dbReference>
<keyword evidence="5" id="KW-0411">Iron-sulfur</keyword>
<dbReference type="SFLD" id="SFLDG01386">
    <property type="entry name" value="main_SPASM_domain-containing"/>
    <property type="match status" value="1"/>
</dbReference>
<organism evidence="8">
    <name type="scientific">Archaeoglobus fulgidus</name>
    <dbReference type="NCBI Taxonomy" id="2234"/>
    <lineage>
        <taxon>Archaea</taxon>
        <taxon>Methanobacteriati</taxon>
        <taxon>Methanobacteriota</taxon>
        <taxon>Archaeoglobi</taxon>
        <taxon>Archaeoglobales</taxon>
        <taxon>Archaeoglobaceae</taxon>
        <taxon>Archaeoglobus</taxon>
    </lineage>
</organism>
<accession>A0A7C3RBZ7</accession>
<feature type="domain" description="Radical SAM core" evidence="7">
    <location>
        <begin position="54"/>
        <end position="265"/>
    </location>
</feature>
<dbReference type="AlphaFoldDB" id="A0A7C3RBZ7"/>
<sequence length="419" mass="48399">MNLHAVEIDDFRVLLDPNNNFWAICDGEVPEEILRTYRELKSELDAKMERYRLEVDFNTVYVNITEKCNANCPYCYIPHEVRKSGKEMDLELLKALFNSFAELGIKNVVFHGAEPLLAKEKIFEAVDDFANDFNFGIQTNAFLLEEEDSEFIKKRGINLGISFDSVRESVEDFLRGKGHFEKIREVLDWFKGYRSIHVITTITSYNFNELTEIVDYLAGKVELILMNPVRGTSLGGRKLRPDPEASAEQFIKAVDRAIWHTKNGRRIVVGDFANLLLGIVSPYSRVLQCDISPCGGGRRFFAVTPEGIFPCSEFVGFREFREPISVLADLDRFKQGFEKVRYRKVELIEECRECIYRNICGSPCPAEVYAEKGNLMQKSPFCDFYRIVIEHAFKVIRRGDLVNVLRLERLRKVYEISEP</sequence>
<dbReference type="GO" id="GO:0051536">
    <property type="term" value="F:iron-sulfur cluster binding"/>
    <property type="evidence" value="ECO:0007669"/>
    <property type="project" value="UniProtKB-KW"/>
</dbReference>
<gene>
    <name evidence="8" type="primary">cbpB</name>
    <name evidence="8" type="ORF">ENW66_05565</name>
</gene>
<dbReference type="SFLD" id="SFLDS00029">
    <property type="entry name" value="Radical_SAM"/>
    <property type="match status" value="1"/>
</dbReference>
<comment type="caution">
    <text evidence="8">The sequence shown here is derived from an EMBL/GenBank/DDBJ whole genome shotgun (WGS) entry which is preliminary data.</text>
</comment>
<proteinExistence type="inferred from homology"/>
<dbReference type="InterPro" id="IPR006638">
    <property type="entry name" value="Elp3/MiaA/NifB-like_rSAM"/>
</dbReference>
<comment type="similarity">
    <text evidence="6">Belongs to the radical SAM superfamily. Anaerobic sulfatase-maturating enzyme family.</text>
</comment>
<dbReference type="PANTHER" id="PTHR43273">
    <property type="entry name" value="ANAEROBIC SULFATASE-MATURATING ENZYME HOMOLOG ASLB-RELATED"/>
    <property type="match status" value="1"/>
</dbReference>
<dbReference type="PROSITE" id="PS51918">
    <property type="entry name" value="RADICAL_SAM"/>
    <property type="match status" value="1"/>
</dbReference>
<keyword evidence="2" id="KW-0949">S-adenosyl-L-methionine</keyword>
<dbReference type="InterPro" id="IPR058240">
    <property type="entry name" value="rSAM_sf"/>
</dbReference>
<dbReference type="Pfam" id="PF04055">
    <property type="entry name" value="Radical_SAM"/>
    <property type="match status" value="1"/>
</dbReference>
<evidence type="ECO:0000256" key="1">
    <source>
        <dbReference type="ARBA" id="ARBA00001966"/>
    </source>
</evidence>
<dbReference type="NCBIfam" id="TIGR04163">
    <property type="entry name" value="rSAM_cobopep"/>
    <property type="match status" value="1"/>
</dbReference>
<evidence type="ECO:0000256" key="6">
    <source>
        <dbReference type="ARBA" id="ARBA00023601"/>
    </source>
</evidence>
<dbReference type="SMART" id="SM00729">
    <property type="entry name" value="Elp3"/>
    <property type="match status" value="1"/>
</dbReference>
<comment type="cofactor">
    <cofactor evidence="1">
        <name>[4Fe-4S] cluster</name>
        <dbReference type="ChEBI" id="CHEBI:49883"/>
    </cofactor>
</comment>
<evidence type="ECO:0000259" key="7">
    <source>
        <dbReference type="PROSITE" id="PS51918"/>
    </source>
</evidence>
<name>A0A7C3RBZ7_ARCFL</name>
<dbReference type="CDD" id="cd01335">
    <property type="entry name" value="Radical_SAM"/>
    <property type="match status" value="1"/>
</dbReference>
<dbReference type="EMBL" id="DTLB01000035">
    <property type="protein sequence ID" value="HFW32403.1"/>
    <property type="molecule type" value="Genomic_DNA"/>
</dbReference>
<keyword evidence="4" id="KW-0408">Iron</keyword>
<evidence type="ECO:0000313" key="8">
    <source>
        <dbReference type="EMBL" id="HFW32403.1"/>
    </source>
</evidence>
<protein>
    <submittedName>
        <fullName evidence="8">Peptide-modifying radical SAM enzyme CbpB</fullName>
    </submittedName>
</protein>
<dbReference type="Gene3D" id="3.20.20.70">
    <property type="entry name" value="Aldolase class I"/>
    <property type="match status" value="1"/>
</dbReference>
<keyword evidence="3" id="KW-0479">Metal-binding</keyword>
<dbReference type="GO" id="GO:0046872">
    <property type="term" value="F:metal ion binding"/>
    <property type="evidence" value="ECO:0007669"/>
    <property type="project" value="UniProtKB-KW"/>
</dbReference>
<reference evidence="8" key="1">
    <citation type="journal article" date="2020" name="mSystems">
        <title>Genome- and Community-Level Interaction Insights into Carbon Utilization and Element Cycling Functions of Hydrothermarchaeota in Hydrothermal Sediment.</title>
        <authorList>
            <person name="Zhou Z."/>
            <person name="Liu Y."/>
            <person name="Xu W."/>
            <person name="Pan J."/>
            <person name="Luo Z.H."/>
            <person name="Li M."/>
        </authorList>
    </citation>
    <scope>NUCLEOTIDE SEQUENCE [LARGE SCALE GENOMIC DNA]</scope>
    <source>
        <strain evidence="8">SpSt-87</strain>
    </source>
</reference>
<evidence type="ECO:0000256" key="3">
    <source>
        <dbReference type="ARBA" id="ARBA00022723"/>
    </source>
</evidence>
<dbReference type="SFLD" id="SFLDG01384">
    <property type="entry name" value="thioether_bond_formation_requi"/>
    <property type="match status" value="1"/>
</dbReference>
<dbReference type="NCBIfam" id="TIGR04085">
    <property type="entry name" value="rSAM_more_4Fe4S"/>
    <property type="match status" value="1"/>
</dbReference>
<evidence type="ECO:0000256" key="2">
    <source>
        <dbReference type="ARBA" id="ARBA00022691"/>
    </source>
</evidence>
<dbReference type="InterPro" id="IPR013785">
    <property type="entry name" value="Aldolase_TIM"/>
</dbReference>
<evidence type="ECO:0000256" key="4">
    <source>
        <dbReference type="ARBA" id="ARBA00023004"/>
    </source>
</evidence>